<dbReference type="SUPFAM" id="SSF50978">
    <property type="entry name" value="WD40 repeat-like"/>
    <property type="match status" value="1"/>
</dbReference>
<keyword evidence="2" id="KW-1185">Reference proteome</keyword>
<accession>A0A848J6W0</accession>
<dbReference type="EMBL" id="JABBNU010000011">
    <property type="protein sequence ID" value="NMM50184.1"/>
    <property type="molecule type" value="Genomic_DNA"/>
</dbReference>
<organism evidence="1 2">
    <name type="scientific">Marinigracilibium pacificum</name>
    <dbReference type="NCBI Taxonomy" id="2729599"/>
    <lineage>
        <taxon>Bacteria</taxon>
        <taxon>Pseudomonadati</taxon>
        <taxon>Bacteroidota</taxon>
        <taxon>Cytophagia</taxon>
        <taxon>Cytophagales</taxon>
        <taxon>Flammeovirgaceae</taxon>
        <taxon>Marinigracilibium</taxon>
    </lineage>
</organism>
<evidence type="ECO:0000313" key="1">
    <source>
        <dbReference type="EMBL" id="NMM50184.1"/>
    </source>
</evidence>
<name>A0A848J6W0_9BACT</name>
<proteinExistence type="predicted"/>
<protein>
    <submittedName>
        <fullName evidence="1">Uncharacterized protein</fullName>
    </submittedName>
</protein>
<dbReference type="InterPro" id="IPR036322">
    <property type="entry name" value="WD40_repeat_dom_sf"/>
</dbReference>
<gene>
    <name evidence="1" type="ORF">HH304_17380</name>
</gene>
<dbReference type="RefSeq" id="WP_169684540.1">
    <property type="nucleotide sequence ID" value="NZ_JABBNU010000011.1"/>
</dbReference>
<dbReference type="Proteomes" id="UP000559010">
    <property type="component" value="Unassembled WGS sequence"/>
</dbReference>
<sequence length="910" mass="105014">MFKRLLLILLALIIVSGVLYFFFYEKEAVHKWDVIPGNTMAIVEEPDISDYRDSIYSRNDFYAFFFGDNPILDLKDSLVASLNFQPDADLFNKGVSYSVHLTGKNEVSTMFLFDKKVSGINKVLNKVHGSLLERYSLGKEPYDVEGVEIKTFSSKGKPKIYYVELGQFGLFSVNNLLIEDAIRSYSGISPSFYQKFSEAEKIRGAVNDEGNLIINGDQFQQFLEQTVDLKFKDEFLGYKSFFKAAVLDVQTKGNTIDLNGFALKSTDPDSYLNIYGKQEGKKFRSPQYIPIQAIEATFFSISDHVVWQNELRNYLREIQGDELRKQSVINNKYNVDVTQWYKSVGSELTLVKLPTGDYQNTTTALIQELSDIGEGLNILNKMAEASIESDSVYVEEYAGIEIREITIKEVPEAVFGPYFRGFSSLYYSVLDNYLIITESVPVLKNMIRSVQEESTWGKNLKVASRIGKYIEDATVAKLINLNRAWEFYPQVASEKYKKLLGETPSPLRSFEWMSMHFSELDNKWYIAANIEKARQIQLAKRETYEGLMRTEFKNPIRTKPFVVRNHNTFENEVLLQDTSNILYLVNGDGQILWQDSLGEKLKGEISQVDFYQNNKLQYFLYTDSRIHIIDRLGNEVDDFPLFAEPTTNIKAANIIDYDNSKRYRITYSDYSGNVYLYNNEKQLLKGWDPKSFNHRLIDPMKHLRVRKKDVMVNLTENGLVQITNRRGEYYDNFPLQLSDQINNSLFIRQGASFRETLMATISAGGKLYEFNLEGKITREKQLVKIGPNTKFELIPDALDKTYLIAAIDGTRVRIMSKDLEILFEKDFLQTDKLNFQYYQFSATEQIIIITDAVQEMSYLYSRKGDLINGRPFQSSHDIALLYFENDKKYKAYCVFGDALQVYEFDALPPI</sequence>
<evidence type="ECO:0000313" key="2">
    <source>
        <dbReference type="Proteomes" id="UP000559010"/>
    </source>
</evidence>
<reference evidence="1 2" key="1">
    <citation type="submission" date="2020-04" db="EMBL/GenBank/DDBJ databases">
        <title>Flammeovirgaceae bacterium KN852 isolated from deep sea.</title>
        <authorList>
            <person name="Zhang D.-C."/>
        </authorList>
    </citation>
    <scope>NUCLEOTIDE SEQUENCE [LARGE SCALE GENOMIC DNA]</scope>
    <source>
        <strain evidence="1 2">KN852</strain>
    </source>
</reference>
<dbReference type="AlphaFoldDB" id="A0A848J6W0"/>
<comment type="caution">
    <text evidence="1">The sequence shown here is derived from an EMBL/GenBank/DDBJ whole genome shotgun (WGS) entry which is preliminary data.</text>
</comment>